<sequence>MLEAEAVTDQADILMANALLFKDLAHVRSTPAILFVSNDKIARKDPLKVIKESEILSEYPGFELGHCTLIAEYSDLRHLGNRESIQMFNDTKARGLVIVHNGFMMSLEANRPLRDNIDYLEAFSTSADDDCDCEITGLEDFDEDEVDEAEFIDVTSRGSLSPRQTQEIDSSDTSDNEVVETERKQARKSEFTDILRQPLVPKTPDIITSPPPSTTPRSSHGVIHRSDIFDYCLQAVDAHSKPQS</sequence>
<dbReference type="HOGENOM" id="CLU_1138624_0_0_1"/>
<feature type="compositionally biased region" description="Basic and acidic residues" evidence="1">
    <location>
        <begin position="180"/>
        <end position="193"/>
    </location>
</feature>
<feature type="compositionally biased region" description="Polar residues" evidence="1">
    <location>
        <begin position="156"/>
        <end position="168"/>
    </location>
</feature>
<protein>
    <submittedName>
        <fullName evidence="2">Uncharacterized protein</fullName>
    </submittedName>
</protein>
<evidence type="ECO:0000313" key="3">
    <source>
        <dbReference type="Proteomes" id="UP000028045"/>
    </source>
</evidence>
<dbReference type="EMBL" id="KL648659">
    <property type="protein sequence ID" value="KEY66374.1"/>
    <property type="molecule type" value="Genomic_DNA"/>
</dbReference>
<feature type="region of interest" description="Disordered" evidence="1">
    <location>
        <begin position="156"/>
        <end position="221"/>
    </location>
</feature>
<name>A0A084AM45_STACB</name>
<reference evidence="2 3" key="1">
    <citation type="journal article" date="2014" name="BMC Genomics">
        <title>Comparative genome sequencing reveals chemotype-specific gene clusters in the toxigenic black mold Stachybotrys.</title>
        <authorList>
            <person name="Semeiks J."/>
            <person name="Borek D."/>
            <person name="Otwinowski Z."/>
            <person name="Grishin N.V."/>
        </authorList>
    </citation>
    <scope>NUCLEOTIDE SEQUENCE [LARGE SCALE GENOMIC DNA]</scope>
    <source>
        <strain evidence="3">CBS 109288 / IBT 7711</strain>
    </source>
</reference>
<evidence type="ECO:0000313" key="2">
    <source>
        <dbReference type="EMBL" id="KEY66374.1"/>
    </source>
</evidence>
<proteinExistence type="predicted"/>
<dbReference type="Proteomes" id="UP000028045">
    <property type="component" value="Unassembled WGS sequence"/>
</dbReference>
<accession>A0A084AM45</accession>
<keyword evidence="3" id="KW-1185">Reference proteome</keyword>
<dbReference type="AlphaFoldDB" id="A0A084AM45"/>
<gene>
    <name evidence="2" type="ORF">S7711_05807</name>
</gene>
<evidence type="ECO:0000256" key="1">
    <source>
        <dbReference type="SAM" id="MobiDB-lite"/>
    </source>
</evidence>
<organism evidence="2 3">
    <name type="scientific">Stachybotrys chartarum (strain CBS 109288 / IBT 7711)</name>
    <name type="common">Toxic black mold</name>
    <name type="synonym">Stilbospora chartarum</name>
    <dbReference type="NCBI Taxonomy" id="1280523"/>
    <lineage>
        <taxon>Eukaryota</taxon>
        <taxon>Fungi</taxon>
        <taxon>Dikarya</taxon>
        <taxon>Ascomycota</taxon>
        <taxon>Pezizomycotina</taxon>
        <taxon>Sordariomycetes</taxon>
        <taxon>Hypocreomycetidae</taxon>
        <taxon>Hypocreales</taxon>
        <taxon>Stachybotryaceae</taxon>
        <taxon>Stachybotrys</taxon>
    </lineage>
</organism>
<feature type="compositionally biased region" description="Acidic residues" evidence="1">
    <location>
        <begin position="169"/>
        <end position="179"/>
    </location>
</feature>